<gene>
    <name evidence="2" type="ORF">KUF71_009747</name>
</gene>
<feature type="region of interest" description="Disordered" evidence="1">
    <location>
        <begin position="1"/>
        <end position="21"/>
    </location>
</feature>
<proteinExistence type="predicted"/>
<comment type="caution">
    <text evidence="2">The sequence shown here is derived from an EMBL/GenBank/DDBJ whole genome shotgun (WGS) entry which is preliminary data.</text>
</comment>
<evidence type="ECO:0000256" key="1">
    <source>
        <dbReference type="SAM" id="MobiDB-lite"/>
    </source>
</evidence>
<reference evidence="2" key="2">
    <citation type="journal article" date="2023" name="BMC Genomics">
        <title>Pest status, molecular evolution, and epigenetic factors derived from the genome assembly of Frankliniella fusca, a thysanopteran phytovirus vector.</title>
        <authorList>
            <person name="Catto M.A."/>
            <person name="Labadie P.E."/>
            <person name="Jacobson A.L."/>
            <person name="Kennedy G.G."/>
            <person name="Srinivasan R."/>
            <person name="Hunt B.G."/>
        </authorList>
    </citation>
    <scope>NUCLEOTIDE SEQUENCE</scope>
    <source>
        <strain evidence="2">PL_HMW_Pooled</strain>
    </source>
</reference>
<dbReference type="EMBL" id="JAHWGI010001003">
    <property type="protein sequence ID" value="KAK3920476.1"/>
    <property type="molecule type" value="Genomic_DNA"/>
</dbReference>
<name>A0AAE1HGX9_9NEOP</name>
<sequence length="307" mass="34980">MENFCGSKPPEGGCGSRQAQDFNPLWQPTASVFHRNRRFADCDPIAQFDRFDPRTTIGLPLEVRAVSRALDFLIPVSEALPQRGTRDSNPQPRVPTRSQNRKRPNAQSRRANGGVAQLMQLCRFFVFNAHKFREVSSITSLSLRSFCDKLSHGSNLNITEKICVGTYIVGMLAFNVHFEYHIRNILSSMYAEPPKFQTFDRLYQNRMLYVSASYTKGTKNSSFCRYYGHTEMLHGKILCFVKTSDNSFYALISRIAHEPTDIKRNYAAGIEMAKDLVPITCLINVAFCLEVDNFLYIIDPANSFELE</sequence>
<protein>
    <submittedName>
        <fullName evidence="2">1,4-alpha-glucan branching enzyme GlgB</fullName>
    </submittedName>
</protein>
<organism evidence="2 3">
    <name type="scientific">Frankliniella fusca</name>
    <dbReference type="NCBI Taxonomy" id="407009"/>
    <lineage>
        <taxon>Eukaryota</taxon>
        <taxon>Metazoa</taxon>
        <taxon>Ecdysozoa</taxon>
        <taxon>Arthropoda</taxon>
        <taxon>Hexapoda</taxon>
        <taxon>Insecta</taxon>
        <taxon>Pterygota</taxon>
        <taxon>Neoptera</taxon>
        <taxon>Paraneoptera</taxon>
        <taxon>Thysanoptera</taxon>
        <taxon>Terebrantia</taxon>
        <taxon>Thripoidea</taxon>
        <taxon>Thripidae</taxon>
        <taxon>Frankliniella</taxon>
    </lineage>
</organism>
<dbReference type="AlphaFoldDB" id="A0AAE1HGX9"/>
<evidence type="ECO:0000313" key="3">
    <source>
        <dbReference type="Proteomes" id="UP001219518"/>
    </source>
</evidence>
<accession>A0AAE1HGX9</accession>
<evidence type="ECO:0000313" key="2">
    <source>
        <dbReference type="EMBL" id="KAK3920476.1"/>
    </source>
</evidence>
<keyword evidence="3" id="KW-1185">Reference proteome</keyword>
<feature type="region of interest" description="Disordered" evidence="1">
    <location>
        <begin position="81"/>
        <end position="111"/>
    </location>
</feature>
<dbReference type="Proteomes" id="UP001219518">
    <property type="component" value="Unassembled WGS sequence"/>
</dbReference>
<reference evidence="2" key="1">
    <citation type="submission" date="2021-07" db="EMBL/GenBank/DDBJ databases">
        <authorList>
            <person name="Catto M.A."/>
            <person name="Jacobson A."/>
            <person name="Kennedy G."/>
            <person name="Labadie P."/>
            <person name="Hunt B.G."/>
            <person name="Srinivasan R."/>
        </authorList>
    </citation>
    <scope>NUCLEOTIDE SEQUENCE</scope>
    <source>
        <strain evidence="2">PL_HMW_Pooled</strain>
        <tissue evidence="2">Head</tissue>
    </source>
</reference>